<name>A0AAV5J9E5_9ROSI</name>
<organism evidence="1 2">
    <name type="scientific">Rubroshorea leprosula</name>
    <dbReference type="NCBI Taxonomy" id="152421"/>
    <lineage>
        <taxon>Eukaryota</taxon>
        <taxon>Viridiplantae</taxon>
        <taxon>Streptophyta</taxon>
        <taxon>Embryophyta</taxon>
        <taxon>Tracheophyta</taxon>
        <taxon>Spermatophyta</taxon>
        <taxon>Magnoliopsida</taxon>
        <taxon>eudicotyledons</taxon>
        <taxon>Gunneridae</taxon>
        <taxon>Pentapetalae</taxon>
        <taxon>rosids</taxon>
        <taxon>malvids</taxon>
        <taxon>Malvales</taxon>
        <taxon>Dipterocarpaceae</taxon>
        <taxon>Rubroshorea</taxon>
    </lineage>
</organism>
<sequence>MASSVCPPPKISSPSVMDLLASSLQPSTLLLTKSGTSLPVYQYISPVCHHNILASNLSAGESQQDQLHALQFVGGRF</sequence>
<gene>
    <name evidence="1" type="ORF">SLEP1_g20623</name>
</gene>
<reference evidence="1 2" key="1">
    <citation type="journal article" date="2021" name="Commun. Biol.">
        <title>The genome of Shorea leprosula (Dipterocarpaceae) highlights the ecological relevance of drought in aseasonal tropical rainforests.</title>
        <authorList>
            <person name="Ng K.K.S."/>
            <person name="Kobayashi M.J."/>
            <person name="Fawcett J.A."/>
            <person name="Hatakeyama M."/>
            <person name="Paape T."/>
            <person name="Ng C.H."/>
            <person name="Ang C.C."/>
            <person name="Tnah L.H."/>
            <person name="Lee C.T."/>
            <person name="Nishiyama T."/>
            <person name="Sese J."/>
            <person name="O'Brien M.J."/>
            <person name="Copetti D."/>
            <person name="Mohd Noor M.I."/>
            <person name="Ong R.C."/>
            <person name="Putra M."/>
            <person name="Sireger I.Z."/>
            <person name="Indrioko S."/>
            <person name="Kosugi Y."/>
            <person name="Izuno A."/>
            <person name="Isagi Y."/>
            <person name="Lee S.L."/>
            <person name="Shimizu K.K."/>
        </authorList>
    </citation>
    <scope>NUCLEOTIDE SEQUENCE [LARGE SCALE GENOMIC DNA]</scope>
    <source>
        <strain evidence="1">214</strain>
    </source>
</reference>
<protein>
    <submittedName>
        <fullName evidence="1">Uncharacterized protein</fullName>
    </submittedName>
</protein>
<dbReference type="AlphaFoldDB" id="A0AAV5J9E5"/>
<comment type="caution">
    <text evidence="1">The sequence shown here is derived from an EMBL/GenBank/DDBJ whole genome shotgun (WGS) entry which is preliminary data.</text>
</comment>
<evidence type="ECO:0000313" key="2">
    <source>
        <dbReference type="Proteomes" id="UP001054252"/>
    </source>
</evidence>
<keyword evidence="2" id="KW-1185">Reference proteome</keyword>
<accession>A0AAV5J9E5</accession>
<proteinExistence type="predicted"/>
<dbReference type="Proteomes" id="UP001054252">
    <property type="component" value="Unassembled WGS sequence"/>
</dbReference>
<evidence type="ECO:0000313" key="1">
    <source>
        <dbReference type="EMBL" id="GKV09076.1"/>
    </source>
</evidence>
<dbReference type="EMBL" id="BPVZ01000030">
    <property type="protein sequence ID" value="GKV09076.1"/>
    <property type="molecule type" value="Genomic_DNA"/>
</dbReference>